<gene>
    <name evidence="3" type="ORF">BVC80_1321g18</name>
</gene>
<keyword evidence="4" id="KW-1185">Reference proteome</keyword>
<dbReference type="AlphaFoldDB" id="A0A200Q084"/>
<protein>
    <submittedName>
        <fullName evidence="3">X8</fullName>
    </submittedName>
</protein>
<name>A0A200Q084_MACCD</name>
<dbReference type="OMA" id="GICIYDK"/>
<evidence type="ECO:0000313" key="4">
    <source>
        <dbReference type="Proteomes" id="UP000195402"/>
    </source>
</evidence>
<dbReference type="InterPro" id="IPR012946">
    <property type="entry name" value="X8"/>
</dbReference>
<dbReference type="Gene3D" id="1.20.58.1040">
    <property type="match status" value="1"/>
</dbReference>
<dbReference type="GO" id="GO:0009506">
    <property type="term" value="C:plasmodesma"/>
    <property type="evidence" value="ECO:0007669"/>
    <property type="project" value="UniProtKB-ARBA"/>
</dbReference>
<accession>A0A200Q084</accession>
<evidence type="ECO:0000313" key="3">
    <source>
        <dbReference type="EMBL" id="OVA03874.1"/>
    </source>
</evidence>
<organism evidence="3 4">
    <name type="scientific">Macleaya cordata</name>
    <name type="common">Five-seeded plume-poppy</name>
    <name type="synonym">Bocconia cordata</name>
    <dbReference type="NCBI Taxonomy" id="56857"/>
    <lineage>
        <taxon>Eukaryota</taxon>
        <taxon>Viridiplantae</taxon>
        <taxon>Streptophyta</taxon>
        <taxon>Embryophyta</taxon>
        <taxon>Tracheophyta</taxon>
        <taxon>Spermatophyta</taxon>
        <taxon>Magnoliopsida</taxon>
        <taxon>Ranunculales</taxon>
        <taxon>Papaveraceae</taxon>
        <taxon>Papaveroideae</taxon>
        <taxon>Macleaya</taxon>
    </lineage>
</organism>
<dbReference type="Proteomes" id="UP000195402">
    <property type="component" value="Unassembled WGS sequence"/>
</dbReference>
<dbReference type="PANTHER" id="PTHR31044:SF57">
    <property type="entry name" value="CARBOHYDRATE-BINDING X8 DOMAIN SUPERFAMILY PROTEIN"/>
    <property type="match status" value="1"/>
</dbReference>
<evidence type="ECO:0000256" key="1">
    <source>
        <dbReference type="ARBA" id="ARBA00022729"/>
    </source>
</evidence>
<dbReference type="Pfam" id="PF07983">
    <property type="entry name" value="X8"/>
    <property type="match status" value="1"/>
</dbReference>
<dbReference type="STRING" id="56857.A0A200Q084"/>
<proteinExistence type="predicted"/>
<dbReference type="SMART" id="SM00768">
    <property type="entry name" value="X8"/>
    <property type="match status" value="1"/>
</dbReference>
<evidence type="ECO:0000259" key="2">
    <source>
        <dbReference type="SMART" id="SM00768"/>
    </source>
</evidence>
<comment type="caution">
    <text evidence="3">The sequence shown here is derived from an EMBL/GenBank/DDBJ whole genome shotgun (WGS) entry which is preliminary data.</text>
</comment>
<dbReference type="EMBL" id="MVGT01003464">
    <property type="protein sequence ID" value="OVA03874.1"/>
    <property type="molecule type" value="Genomic_DNA"/>
</dbReference>
<dbReference type="InterPro" id="IPR044788">
    <property type="entry name" value="X8_dom_prot"/>
</dbReference>
<sequence length="63" mass="7128">MNCDPIKRGGNCSEPNNLNSYASFVMNRYYQTHGRQPENCYFNGNGLLTPNDPSHGICIYDKP</sequence>
<dbReference type="OrthoDB" id="1928574at2759"/>
<keyword evidence="1" id="KW-0732">Signal</keyword>
<reference evidence="3 4" key="1">
    <citation type="journal article" date="2017" name="Mol. Plant">
        <title>The Genome of Medicinal Plant Macleaya cordata Provides New Insights into Benzylisoquinoline Alkaloids Metabolism.</title>
        <authorList>
            <person name="Liu X."/>
            <person name="Liu Y."/>
            <person name="Huang P."/>
            <person name="Ma Y."/>
            <person name="Qing Z."/>
            <person name="Tang Q."/>
            <person name="Cao H."/>
            <person name="Cheng P."/>
            <person name="Zheng Y."/>
            <person name="Yuan Z."/>
            <person name="Zhou Y."/>
            <person name="Liu J."/>
            <person name="Tang Z."/>
            <person name="Zhuo Y."/>
            <person name="Zhang Y."/>
            <person name="Yu L."/>
            <person name="Huang J."/>
            <person name="Yang P."/>
            <person name="Peng Q."/>
            <person name="Zhang J."/>
            <person name="Jiang W."/>
            <person name="Zhang Z."/>
            <person name="Lin K."/>
            <person name="Ro D.K."/>
            <person name="Chen X."/>
            <person name="Xiong X."/>
            <person name="Shang Y."/>
            <person name="Huang S."/>
            <person name="Zeng J."/>
        </authorList>
    </citation>
    <scope>NUCLEOTIDE SEQUENCE [LARGE SCALE GENOMIC DNA]</scope>
    <source>
        <strain evidence="4">cv. BLH2017</strain>
        <tissue evidence="3">Root</tissue>
    </source>
</reference>
<dbReference type="InParanoid" id="A0A200Q084"/>
<feature type="domain" description="X8" evidence="2">
    <location>
        <begin position="1"/>
        <end position="60"/>
    </location>
</feature>
<dbReference type="PANTHER" id="PTHR31044">
    <property type="entry name" value="BETA-1,3 GLUCANASE"/>
    <property type="match status" value="1"/>
</dbReference>